<proteinExistence type="predicted"/>
<sequence length="41" mass="4659">MEHLFLEILAEEAQRGNKPSNTFKAVSINRVAEALSERFLV</sequence>
<evidence type="ECO:0000313" key="1">
    <source>
        <dbReference type="EMBL" id="MBA0776484.1"/>
    </source>
</evidence>
<gene>
    <name evidence="1" type="ORF">Gotri_011471</name>
</gene>
<keyword evidence="2" id="KW-1185">Reference proteome</keyword>
<name>A0A7J9EUU4_9ROSI</name>
<organism evidence="1 2">
    <name type="scientific">Gossypium trilobum</name>
    <dbReference type="NCBI Taxonomy" id="34281"/>
    <lineage>
        <taxon>Eukaryota</taxon>
        <taxon>Viridiplantae</taxon>
        <taxon>Streptophyta</taxon>
        <taxon>Embryophyta</taxon>
        <taxon>Tracheophyta</taxon>
        <taxon>Spermatophyta</taxon>
        <taxon>Magnoliopsida</taxon>
        <taxon>eudicotyledons</taxon>
        <taxon>Gunneridae</taxon>
        <taxon>Pentapetalae</taxon>
        <taxon>rosids</taxon>
        <taxon>malvids</taxon>
        <taxon>Malvales</taxon>
        <taxon>Malvaceae</taxon>
        <taxon>Malvoideae</taxon>
        <taxon>Gossypium</taxon>
    </lineage>
</organism>
<comment type="caution">
    <text evidence="1">The sequence shown here is derived from an EMBL/GenBank/DDBJ whole genome shotgun (WGS) entry which is preliminary data.</text>
</comment>
<dbReference type="Proteomes" id="UP000593568">
    <property type="component" value="Unassembled WGS sequence"/>
</dbReference>
<evidence type="ECO:0000313" key="2">
    <source>
        <dbReference type="Proteomes" id="UP000593568"/>
    </source>
</evidence>
<dbReference type="AlphaFoldDB" id="A0A7J9EUU4"/>
<protein>
    <submittedName>
        <fullName evidence="1">Uncharacterized protein</fullName>
    </submittedName>
</protein>
<dbReference type="EMBL" id="JABEZW010000009">
    <property type="protein sequence ID" value="MBA0776484.1"/>
    <property type="molecule type" value="Genomic_DNA"/>
</dbReference>
<reference evidence="1 2" key="1">
    <citation type="journal article" date="2019" name="Genome Biol. Evol.">
        <title>Insights into the evolution of the New World diploid cottons (Gossypium, subgenus Houzingenia) based on genome sequencing.</title>
        <authorList>
            <person name="Grover C.E."/>
            <person name="Arick M.A. 2nd"/>
            <person name="Thrash A."/>
            <person name="Conover J.L."/>
            <person name="Sanders W.S."/>
            <person name="Peterson D.G."/>
            <person name="Frelichowski J.E."/>
            <person name="Scheffler J.A."/>
            <person name="Scheffler B.E."/>
            <person name="Wendel J.F."/>
        </authorList>
    </citation>
    <scope>NUCLEOTIDE SEQUENCE [LARGE SCALE GENOMIC DNA]</scope>
    <source>
        <strain evidence="1">8</strain>
        <tissue evidence="1">Leaf</tissue>
    </source>
</reference>
<accession>A0A7J9EUU4</accession>